<proteinExistence type="predicted"/>
<reference evidence="2" key="1">
    <citation type="submission" date="2018-05" db="EMBL/GenBank/DDBJ databases">
        <authorList>
            <person name="Lanie J.A."/>
            <person name="Ng W.-L."/>
            <person name="Kazmierczak K.M."/>
            <person name="Andrzejewski T.M."/>
            <person name="Davidsen T.M."/>
            <person name="Wayne K.J."/>
            <person name="Tettelin H."/>
            <person name="Glass J.I."/>
            <person name="Rusch D."/>
            <person name="Podicherti R."/>
            <person name="Tsui H.-C.T."/>
            <person name="Winkler M.E."/>
        </authorList>
    </citation>
    <scope>NUCLEOTIDE SEQUENCE</scope>
</reference>
<sequence length="47" mass="5264">VIKILKLLIKLFLTFILLLSLYVAYLYIQNPVVVSRLGSVIMGETPG</sequence>
<keyword evidence="1" id="KW-0472">Membrane</keyword>
<accession>A0A382XWD7</accession>
<keyword evidence="1" id="KW-0812">Transmembrane</keyword>
<name>A0A382XWD7_9ZZZZ</name>
<feature type="non-terminal residue" evidence="2">
    <location>
        <position position="1"/>
    </location>
</feature>
<organism evidence="2">
    <name type="scientific">marine metagenome</name>
    <dbReference type="NCBI Taxonomy" id="408172"/>
    <lineage>
        <taxon>unclassified sequences</taxon>
        <taxon>metagenomes</taxon>
        <taxon>ecological metagenomes</taxon>
    </lineage>
</organism>
<feature type="transmembrane region" description="Helical" evidence="1">
    <location>
        <begin position="7"/>
        <end position="28"/>
    </location>
</feature>
<evidence type="ECO:0000313" key="2">
    <source>
        <dbReference type="EMBL" id="SVD75422.1"/>
    </source>
</evidence>
<dbReference type="AlphaFoldDB" id="A0A382XWD7"/>
<gene>
    <name evidence="2" type="ORF">METZ01_LOCUS428276</name>
</gene>
<feature type="non-terminal residue" evidence="2">
    <location>
        <position position="47"/>
    </location>
</feature>
<dbReference type="EMBL" id="UINC01171062">
    <property type="protein sequence ID" value="SVD75422.1"/>
    <property type="molecule type" value="Genomic_DNA"/>
</dbReference>
<protein>
    <submittedName>
        <fullName evidence="2">Uncharacterized protein</fullName>
    </submittedName>
</protein>
<evidence type="ECO:0000256" key="1">
    <source>
        <dbReference type="SAM" id="Phobius"/>
    </source>
</evidence>
<keyword evidence="1" id="KW-1133">Transmembrane helix</keyword>